<feature type="non-terminal residue" evidence="1">
    <location>
        <position position="1"/>
    </location>
</feature>
<feature type="non-terminal residue" evidence="1">
    <location>
        <position position="116"/>
    </location>
</feature>
<evidence type="ECO:0000313" key="2">
    <source>
        <dbReference type="Proteomes" id="UP000799118"/>
    </source>
</evidence>
<organism evidence="1 2">
    <name type="scientific">Gymnopus androsaceus JB14</name>
    <dbReference type="NCBI Taxonomy" id="1447944"/>
    <lineage>
        <taxon>Eukaryota</taxon>
        <taxon>Fungi</taxon>
        <taxon>Dikarya</taxon>
        <taxon>Basidiomycota</taxon>
        <taxon>Agaricomycotina</taxon>
        <taxon>Agaricomycetes</taxon>
        <taxon>Agaricomycetidae</taxon>
        <taxon>Agaricales</taxon>
        <taxon>Marasmiineae</taxon>
        <taxon>Omphalotaceae</taxon>
        <taxon>Gymnopus</taxon>
    </lineage>
</organism>
<dbReference type="OrthoDB" id="3232711at2759"/>
<proteinExistence type="predicted"/>
<gene>
    <name evidence="1" type="ORF">BT96DRAFT_772830</name>
</gene>
<accession>A0A6A4GHA0</accession>
<protein>
    <submittedName>
        <fullName evidence="1">Uncharacterized protein</fullName>
    </submittedName>
</protein>
<evidence type="ECO:0000313" key="1">
    <source>
        <dbReference type="EMBL" id="KAE9385009.1"/>
    </source>
</evidence>
<sequence>RSAVGEGTREVSWIWKEGGTGKGMDQEVLEEIIRVEWCKAYSRSRRWGEEVELLTEEMRRSLVTLEYNAKEWERRTDYRGALGADKDVPHAEGVRAFALSQTQLYRDIAMGFQMVW</sequence>
<keyword evidence="2" id="KW-1185">Reference proteome</keyword>
<dbReference type="AlphaFoldDB" id="A0A6A4GHA0"/>
<reference evidence="1" key="1">
    <citation type="journal article" date="2019" name="Environ. Microbiol.">
        <title>Fungal ecological strategies reflected in gene transcription - a case study of two litter decomposers.</title>
        <authorList>
            <person name="Barbi F."/>
            <person name="Kohler A."/>
            <person name="Barry K."/>
            <person name="Baskaran P."/>
            <person name="Daum C."/>
            <person name="Fauchery L."/>
            <person name="Ihrmark K."/>
            <person name="Kuo A."/>
            <person name="LaButti K."/>
            <person name="Lipzen A."/>
            <person name="Morin E."/>
            <person name="Grigoriev I.V."/>
            <person name="Henrissat B."/>
            <person name="Lindahl B."/>
            <person name="Martin F."/>
        </authorList>
    </citation>
    <scope>NUCLEOTIDE SEQUENCE</scope>
    <source>
        <strain evidence="1">JB14</strain>
    </source>
</reference>
<name>A0A6A4GHA0_9AGAR</name>
<dbReference type="Proteomes" id="UP000799118">
    <property type="component" value="Unassembled WGS sequence"/>
</dbReference>
<dbReference type="EMBL" id="ML770045">
    <property type="protein sequence ID" value="KAE9385009.1"/>
    <property type="molecule type" value="Genomic_DNA"/>
</dbReference>